<proteinExistence type="predicted"/>
<evidence type="ECO:0000313" key="3">
    <source>
        <dbReference type="Proteomes" id="UP000721844"/>
    </source>
</evidence>
<comment type="caution">
    <text evidence="2">The sequence shown here is derived from an EMBL/GenBank/DDBJ whole genome shotgun (WGS) entry which is preliminary data.</text>
</comment>
<dbReference type="AlphaFoldDB" id="A0A963YZQ4"/>
<dbReference type="Proteomes" id="UP000721844">
    <property type="component" value="Unassembled WGS sequence"/>
</dbReference>
<gene>
    <name evidence="2" type="ORF">ACELLULO517_07815</name>
</gene>
<name>A0A963YZQ4_9PROT</name>
<evidence type="ECO:0000256" key="1">
    <source>
        <dbReference type="SAM" id="MobiDB-lite"/>
    </source>
</evidence>
<feature type="compositionally biased region" description="Low complexity" evidence="1">
    <location>
        <begin position="78"/>
        <end position="96"/>
    </location>
</feature>
<dbReference type="RefSeq" id="WP_227306744.1">
    <property type="nucleotide sequence ID" value="NZ_JAESVA010000002.1"/>
</dbReference>
<organism evidence="2 3">
    <name type="scientific">Acidisoma cellulosilyticum</name>
    <dbReference type="NCBI Taxonomy" id="2802395"/>
    <lineage>
        <taxon>Bacteria</taxon>
        <taxon>Pseudomonadati</taxon>
        <taxon>Pseudomonadota</taxon>
        <taxon>Alphaproteobacteria</taxon>
        <taxon>Acetobacterales</taxon>
        <taxon>Acidocellaceae</taxon>
        <taxon>Acidisoma</taxon>
    </lineage>
</organism>
<dbReference type="EMBL" id="JAESVA010000002">
    <property type="protein sequence ID" value="MCB8880138.1"/>
    <property type="molecule type" value="Genomic_DNA"/>
</dbReference>
<protein>
    <submittedName>
        <fullName evidence="2">Uncharacterized protein</fullName>
    </submittedName>
</protein>
<reference evidence="2 3" key="1">
    <citation type="journal article" date="2021" name="Microorganisms">
        <title>Acidisoma silvae sp. nov. and Acidisomacellulosilytica sp. nov., Two Acidophilic Bacteria Isolated from Decaying Wood, Hydrolyzing Cellulose and Producing Poly-3-hydroxybutyrate.</title>
        <authorList>
            <person name="Mieszkin S."/>
            <person name="Pouder E."/>
            <person name="Uroz S."/>
            <person name="Simon-Colin C."/>
            <person name="Alain K."/>
        </authorList>
    </citation>
    <scope>NUCLEOTIDE SEQUENCE [LARGE SCALE GENOMIC DNA]</scope>
    <source>
        <strain evidence="2 3">HW T5.17</strain>
    </source>
</reference>
<sequence length="774" mass="80378">MAQFNQYPIPNLPLSGSEKLMLSQQQGEKDVTVTASLLDLPGIAIPSFTGAGEALEPGATPTVDVTGDDVKNLTLTIGVPAGAPGDKGDPGPAGADGAQGGTGPAGPPGAAGQNSTAGTSKGFYNAATNTPTLSANGGGGSVGDTYTIGNGGAGTMTIDDVGALAVGNRIQCVNVSTGVNQWQSILTPQGAQTFSAVSSQLVTVNTITFTVGGPKALSADDGQGNISTAWEYDGSFTISYANILGGVGTLGLLYGSTFGGLTIFSSPAYAIAFGDPQGNVGFGLRWDGTLDGEGGSSGGGGSSVPLPTYFKDPNQSGFVPPNFAILRGVKRWRMLYIGGQSLDVGFNPNSSDNPIIPNALYPDNVFMFNNINGGSPRVNGTPATGIVPAHDVLTDFATLNARGERGVAIGTQVASMLAGLTVPDNDQYFVIANGAVSGQSVQNLGRGTQQYISYLQVLQDFKRLGAAALYDEMILDGIFIDQGQANTSLVNSVPLSFGFAKEDFARNWENHLWKMFEDARRILNNPRDPKVYITKDSQVAVQGSVTSPFNDPILEAWELLRERASGYIRIVGSDWVAQRQQPVVTFGPGAEHCSSYGCYQLGVDAGVAYAAEEFGEGWSHMRPTDAWWSGASQLTVRFYVPFGGVPILDTTETVIGLTPNSTTGVAAIAGFYGLFFNDRSSSPPAIVSCSLVPNVAPTASNFACDVVFNLATPPAQYYSCQFAGGTVRSTPGADGPNAGARLPFRGSIGYPSVAEPGVTRYPFCASFIMPIATA</sequence>
<feature type="region of interest" description="Disordered" evidence="1">
    <location>
        <begin position="78"/>
        <end position="118"/>
    </location>
</feature>
<keyword evidence="3" id="KW-1185">Reference proteome</keyword>
<accession>A0A963YZQ4</accession>
<evidence type="ECO:0000313" key="2">
    <source>
        <dbReference type="EMBL" id="MCB8880138.1"/>
    </source>
</evidence>